<dbReference type="SUPFAM" id="SSF52096">
    <property type="entry name" value="ClpP/crotonase"/>
    <property type="match status" value="1"/>
</dbReference>
<feature type="chain" id="PRO_5015680523" evidence="1">
    <location>
        <begin position="20"/>
        <end position="619"/>
    </location>
</feature>
<dbReference type="Pfam" id="PF03572">
    <property type="entry name" value="Peptidase_S41"/>
    <property type="match status" value="1"/>
</dbReference>
<dbReference type="Proteomes" id="UP000245959">
    <property type="component" value="Unassembled WGS sequence"/>
</dbReference>
<dbReference type="RefSeq" id="WP_116884728.1">
    <property type="nucleotide sequence ID" value="NZ_CALXNT010000015.1"/>
</dbReference>
<dbReference type="Gene3D" id="3.90.226.10">
    <property type="entry name" value="2-enoyl-CoA Hydratase, Chain A, domain 1"/>
    <property type="match status" value="1"/>
</dbReference>
<organism evidence="3 4">
    <name type="scientific">Victivallis vadensis</name>
    <dbReference type="NCBI Taxonomy" id="172901"/>
    <lineage>
        <taxon>Bacteria</taxon>
        <taxon>Pseudomonadati</taxon>
        <taxon>Lentisphaerota</taxon>
        <taxon>Lentisphaeria</taxon>
        <taxon>Victivallales</taxon>
        <taxon>Victivallaceae</taxon>
        <taxon>Victivallis</taxon>
    </lineage>
</organism>
<dbReference type="InterPro" id="IPR029045">
    <property type="entry name" value="ClpP/crotonase-like_dom_sf"/>
</dbReference>
<evidence type="ECO:0000313" key="3">
    <source>
        <dbReference type="EMBL" id="PVY39373.1"/>
    </source>
</evidence>
<dbReference type="InterPro" id="IPR005151">
    <property type="entry name" value="Tail-specific_protease"/>
</dbReference>
<dbReference type="AlphaFoldDB" id="A0A2U1ASL8"/>
<dbReference type="GeneID" id="78296022"/>
<reference evidence="3 4" key="1">
    <citation type="submission" date="2018-04" db="EMBL/GenBank/DDBJ databases">
        <title>Genomic Encyclopedia of Type Strains, Phase IV (KMG-IV): sequencing the most valuable type-strain genomes for metagenomic binning, comparative biology and taxonomic classification.</title>
        <authorList>
            <person name="Goeker M."/>
        </authorList>
    </citation>
    <scope>NUCLEOTIDE SEQUENCE [LARGE SCALE GENOMIC DNA]</scope>
    <source>
        <strain evidence="3 4">DSM 14823</strain>
    </source>
</reference>
<dbReference type="EMBL" id="QEKH01000021">
    <property type="protein sequence ID" value="PVY39373.1"/>
    <property type="molecule type" value="Genomic_DNA"/>
</dbReference>
<proteinExistence type="predicted"/>
<gene>
    <name evidence="3" type="ORF">C8D82_12148</name>
</gene>
<dbReference type="GO" id="GO:0006508">
    <property type="term" value="P:proteolysis"/>
    <property type="evidence" value="ECO:0007669"/>
    <property type="project" value="InterPro"/>
</dbReference>
<protein>
    <submittedName>
        <fullName evidence="3">Peptidase S41-like protein</fullName>
    </submittedName>
</protein>
<comment type="caution">
    <text evidence="3">The sequence shown here is derived from an EMBL/GenBank/DDBJ whole genome shotgun (WGS) entry which is preliminary data.</text>
</comment>
<keyword evidence="1" id="KW-0732">Signal</keyword>
<feature type="signal peptide" evidence="1">
    <location>
        <begin position="1"/>
        <end position="19"/>
    </location>
</feature>
<sequence>MKRAVISILLGVLVSAAFCAPIPAERAAEALLTAFFTGDEAGVARNSSPQGLRKFSGHDREELIREAARFGVFRGILSSQELGEDRVEVRCRFSDHPVRFLVSCAPDGRVNGFAVLPDIDIPRLTRAQMLADFDYLTAMLEKICPLFTVNRKVYDVDIPGTLAAHRSRITGDESPEAFYRLIQDALQACRGNHLWVTAALTELPPALHDFLSVYRGFVDPAALETTAAVTIREGGRRPAGPDLGLIYCEGAYYTKFDFTLHGVTYPRGMKLLSIDGISPELFLAEQNDHLDNFDAARKTFYDSGEIPFYTRSGRWGKMPLVFRFERPDGATVTFPLASGDKLIWKGPLRQPWHIPRLVEYLPGPEILYIRIPAMREEDIPFYRTQILEKSRNRKIRAVVLDVRNNPGGSDAVWNEILALLIPGPWSYSTTFALKDSPEMRRFLQQHREFYRRNRRSYDMPGLNEFRQVAVPYLDNEKFLAATFTKQLPGNRAVLPERVPVYVIAHNIYSSAGNLTAVAKQLDFVTSVGLDNPKSLGRGIDPFFFSLPNSKLVVSVEPALDLTGCRRAADTLHTGVEQKVDLTPAEYVEYWNSNPGRNPVSYLLHRDPFMQKILQLQHNR</sequence>
<feature type="domain" description="Tail specific protease" evidence="2">
    <location>
        <begin position="366"/>
        <end position="546"/>
    </location>
</feature>
<name>A0A2U1ASL8_9BACT</name>
<evidence type="ECO:0000313" key="4">
    <source>
        <dbReference type="Proteomes" id="UP000245959"/>
    </source>
</evidence>
<evidence type="ECO:0000256" key="1">
    <source>
        <dbReference type="SAM" id="SignalP"/>
    </source>
</evidence>
<accession>A0A2U1ASL8</accession>
<evidence type="ECO:0000259" key="2">
    <source>
        <dbReference type="Pfam" id="PF03572"/>
    </source>
</evidence>
<dbReference type="GO" id="GO:0008236">
    <property type="term" value="F:serine-type peptidase activity"/>
    <property type="evidence" value="ECO:0007669"/>
    <property type="project" value="InterPro"/>
</dbReference>
<keyword evidence="4" id="KW-1185">Reference proteome</keyword>